<dbReference type="PANTHER" id="PTHR22955">
    <property type="entry name" value="RETROTRANSPOSON"/>
    <property type="match status" value="1"/>
</dbReference>
<evidence type="ECO:0000313" key="2">
    <source>
        <dbReference type="Proteomes" id="UP000499080"/>
    </source>
</evidence>
<feature type="non-terminal residue" evidence="1">
    <location>
        <position position="179"/>
    </location>
</feature>
<reference evidence="1 2" key="1">
    <citation type="journal article" date="2019" name="Sci. Rep.">
        <title>Orb-weaving spider Araneus ventricosus genome elucidates the spidroin gene catalogue.</title>
        <authorList>
            <person name="Kono N."/>
            <person name="Nakamura H."/>
            <person name="Ohtoshi R."/>
            <person name="Moran D.A.P."/>
            <person name="Shinohara A."/>
            <person name="Yoshida Y."/>
            <person name="Fujiwara M."/>
            <person name="Mori M."/>
            <person name="Tomita M."/>
            <person name="Arakawa K."/>
        </authorList>
    </citation>
    <scope>NUCLEOTIDE SEQUENCE [LARGE SCALE GENOMIC DNA]</scope>
</reference>
<accession>A0A4Y2T179</accession>
<dbReference type="AlphaFoldDB" id="A0A4Y2T179"/>
<dbReference type="PANTHER" id="PTHR22955:SF77">
    <property type="entry name" value="ASPARTIC PUTATIVE DOMAIN-CONTAINING PROTEIN-RELATED"/>
    <property type="match status" value="1"/>
</dbReference>
<proteinExistence type="predicted"/>
<keyword evidence="2" id="KW-1185">Reference proteome</keyword>
<name>A0A4Y2T179_ARAVE</name>
<gene>
    <name evidence="1" type="ORF">AVEN_227079_1</name>
</gene>
<dbReference type="Proteomes" id="UP000499080">
    <property type="component" value="Unassembled WGS sequence"/>
</dbReference>
<evidence type="ECO:0000313" key="1">
    <source>
        <dbReference type="EMBL" id="GBN94368.1"/>
    </source>
</evidence>
<comment type="caution">
    <text evidence="1">The sequence shown here is derived from an EMBL/GenBank/DDBJ whole genome shotgun (WGS) entry which is preliminary data.</text>
</comment>
<sequence length="179" mass="20814">MNIEEVILFSDSTIALAWINSPLHQLKPFERNRVSKIQSLTETHQWRHISSTENTADIISRNADPSDLKNLNLWWTGLTILIEETNNNFSSSEIKMDSFEKKLYSAEHKQLHTNKLVLSSDSDFITQILSLSNNFQKLIRIHSLFLRFLYNCKNKEKKSGSISVEEFQPAKKYLVKTIQ</sequence>
<organism evidence="1 2">
    <name type="scientific">Araneus ventricosus</name>
    <name type="common">Orbweaver spider</name>
    <name type="synonym">Epeira ventricosa</name>
    <dbReference type="NCBI Taxonomy" id="182803"/>
    <lineage>
        <taxon>Eukaryota</taxon>
        <taxon>Metazoa</taxon>
        <taxon>Ecdysozoa</taxon>
        <taxon>Arthropoda</taxon>
        <taxon>Chelicerata</taxon>
        <taxon>Arachnida</taxon>
        <taxon>Araneae</taxon>
        <taxon>Araneomorphae</taxon>
        <taxon>Entelegynae</taxon>
        <taxon>Araneoidea</taxon>
        <taxon>Araneidae</taxon>
        <taxon>Araneus</taxon>
    </lineage>
</organism>
<dbReference type="EMBL" id="BGPR01025460">
    <property type="protein sequence ID" value="GBN94368.1"/>
    <property type="molecule type" value="Genomic_DNA"/>
</dbReference>
<protein>
    <submittedName>
        <fullName evidence="1">Uncharacterized protein</fullName>
    </submittedName>
</protein>
<dbReference type="OrthoDB" id="6431246at2759"/>